<keyword evidence="1" id="KW-0812">Transmembrane</keyword>
<evidence type="ECO:0000256" key="1">
    <source>
        <dbReference type="SAM" id="Phobius"/>
    </source>
</evidence>
<accession>A0ABS0ZDI1</accession>
<dbReference type="Pfam" id="PF10067">
    <property type="entry name" value="DUF2306"/>
    <property type="match status" value="1"/>
</dbReference>
<feature type="transmembrane region" description="Helical" evidence="1">
    <location>
        <begin position="6"/>
        <end position="26"/>
    </location>
</feature>
<keyword evidence="1" id="KW-0472">Membrane</keyword>
<dbReference type="EMBL" id="JAEMUH010000012">
    <property type="protein sequence ID" value="MBJ7551677.1"/>
    <property type="molecule type" value="Genomic_DNA"/>
</dbReference>
<organism evidence="2 3">
    <name type="scientific">Marinomonas ostreistagni</name>
    <dbReference type="NCBI Taxonomy" id="359209"/>
    <lineage>
        <taxon>Bacteria</taxon>
        <taxon>Pseudomonadati</taxon>
        <taxon>Pseudomonadota</taxon>
        <taxon>Gammaproteobacteria</taxon>
        <taxon>Oceanospirillales</taxon>
        <taxon>Oceanospirillaceae</taxon>
        <taxon>Marinomonas</taxon>
    </lineage>
</organism>
<name>A0ABS0ZDI1_9GAMM</name>
<gene>
    <name evidence="2" type="ORF">JHD44_13355</name>
</gene>
<reference evidence="2 3" key="1">
    <citation type="submission" date="2020-12" db="EMBL/GenBank/DDBJ databases">
        <title>Comparative genome analysis of fungal antagonists Marinomonas ostreistagni 398 and M. spartinae 468.</title>
        <authorList>
            <person name="Fields J.L."/>
            <person name="Mavrodi O.V."/>
            <person name="Biber P.D."/>
            <person name="Indest K.J."/>
            <person name="Mavrodi D.V."/>
        </authorList>
    </citation>
    <scope>NUCLEOTIDE SEQUENCE [LARGE SCALE GENOMIC DNA]</scope>
    <source>
        <strain evidence="2 3">USM7</strain>
    </source>
</reference>
<evidence type="ECO:0000313" key="3">
    <source>
        <dbReference type="Proteomes" id="UP000598488"/>
    </source>
</evidence>
<dbReference type="RefSeq" id="WP_199463270.1">
    <property type="nucleotide sequence ID" value="NZ_JAEMUH010000012.1"/>
</dbReference>
<comment type="caution">
    <text evidence="2">The sequence shown here is derived from an EMBL/GenBank/DDBJ whole genome shotgun (WGS) entry which is preliminary data.</text>
</comment>
<dbReference type="Proteomes" id="UP000598488">
    <property type="component" value="Unassembled WGS sequence"/>
</dbReference>
<keyword evidence="3" id="KW-1185">Reference proteome</keyword>
<proteinExistence type="predicted"/>
<feature type="transmembrane region" description="Helical" evidence="1">
    <location>
        <begin position="38"/>
        <end position="57"/>
    </location>
</feature>
<protein>
    <submittedName>
        <fullName evidence="2">DUF2306 domain-containing protein</fullName>
    </submittedName>
</protein>
<sequence>MTYIQLAYLHLITVVPAFFIGAVLLVNRKGTLNHKLLGKMYMVLMLLTAFITLFMSAEVGPTLLGHFGFIHLFSVLVLCAVPAAYLAAKNKNMKLHRGYMIGVYVGGILIAGAFAFSPGRLLHTWLMALE</sequence>
<feature type="transmembrane region" description="Helical" evidence="1">
    <location>
        <begin position="63"/>
        <end position="87"/>
    </location>
</feature>
<feature type="transmembrane region" description="Helical" evidence="1">
    <location>
        <begin position="99"/>
        <end position="117"/>
    </location>
</feature>
<dbReference type="InterPro" id="IPR018750">
    <property type="entry name" value="DUF2306_membrane"/>
</dbReference>
<keyword evidence="1" id="KW-1133">Transmembrane helix</keyword>
<evidence type="ECO:0000313" key="2">
    <source>
        <dbReference type="EMBL" id="MBJ7551677.1"/>
    </source>
</evidence>